<gene>
    <name evidence="12" type="ORF">PV07_07542</name>
</gene>
<dbReference type="SUPFAM" id="SSF57850">
    <property type="entry name" value="RING/U-box"/>
    <property type="match status" value="1"/>
</dbReference>
<evidence type="ECO:0000256" key="5">
    <source>
        <dbReference type="ARBA" id="ARBA00022963"/>
    </source>
</evidence>
<keyword evidence="13" id="KW-1185">Reference proteome</keyword>
<protein>
    <recommendedName>
        <fullName evidence="14">PNPLA domain-containing protein</fullName>
    </recommendedName>
</protein>
<evidence type="ECO:0000256" key="4">
    <source>
        <dbReference type="ARBA" id="ARBA00022833"/>
    </source>
</evidence>
<sequence>MARPFEDRHNKLPEDQAERPPSRDVIAGCKCHCGKSIPWKWAARCSKSRQCSDYYSVHCHKDDCNLKECRFHGHCWDGHLPKSSRLAAAHVPVGLTVHHFFVKDIIHSEDEKETLRQLHEQNAATRWFNIRHRNSQPVLYVYDRFGPLCEPTTDSTSSAAATFPTFVSFIGKSGVGKSTLVRAMLLLGNLNVQQIKDDDIYNLSTNQTRWETLNAAISSQQEMPVTRSGHVDHAADPTTFGVHLYKDGANLQTPQPDANSFTLFADCEGFFAGAAQTNAERFTTDQSRTSANDDATEANVLYKAPVTAGSYARHGQQGAELFYARFLYAVSDVVVFVTNEDQNITFLLVRALEWAATAVMHSVNYPSRKTLIIVRNGALGHSQQLVDNELLERLYLERQAFLWKASPILQEFVNDYNSKQDGFSKHIYQNRDLYDALYDRIICCCIPHVNDIDEYGDETMFSQYLKLRTQIDDASQRAIKMRSKGWMKYNVSSLSQILFSAFEHFRTSDGAFNFNEVARISKPNPQSFSDHIANFLRLAFESPPSVKIRAMIPDIIGLNLVVWSMRHLIHVVDPASLFDRVNNGDKEQFSLAHHCQCAIQEYREKYQPCGYKFSENDLCANGPATAHQRLHLSTSKKRADGEFVPRHGLDANLVSLIRDRFLEHYENLVSDDRTGHRSMTKPAASKITRVRQAVMQKYCKQWTPMTSNITCLACLQAVPENVLHCGHGYCVQCVRELGRASESFESAWTFEVCPLCSARMGDNYSHLIRERPRCAGARILTLDGGGIRGIIELAIIQEMEKRLGLKIPFRDYFDLVVGTSTGGIIALALAMGDKDANTQTSKMTNAFKDFASSTFAHPQAGSLLTRIGLGHFVTSVVMSFGLYQALFDSAPLERGLKDFFGAQTSLFGSARTRHHQCSTRVAVVATKEFGKRAHLITSYNRPQLVASGDFEREDDESKGMRIWEAGLATAAAPFYLAPFKKAETGTLYFDGALHMNCPAPGAVEEMRKLWPEHTPSLDVLVSIGTGIQDSEVKIPRAIRIGGFEEICRTFHRKLDSEHQWQEFVAGAATDGIRDRLHRLNPPIDENLQKVTLWQWNKMARLEEMVRRQMREAEWEARVDDAAHALLASLFYFEPAHADHAPWTSNSLTHPGTRHVHGASEIHGTVRSRLRHGSTELARLLARVQGLAYTTLAMSRAPAAALLQHDPWTEIAAFHPVKDKVVASGHRFRVPVRLEEASESKLLVLAVRLTDCAAPLPISGFPTLLHDLHLKAKSWD</sequence>
<dbReference type="GO" id="GO:0016042">
    <property type="term" value="P:lipid catabolic process"/>
    <property type="evidence" value="ECO:0007669"/>
    <property type="project" value="UniProtKB-UniRule"/>
</dbReference>
<dbReference type="InterPro" id="IPR016035">
    <property type="entry name" value="Acyl_Trfase/lysoPLipase"/>
</dbReference>
<keyword evidence="6 8" id="KW-0443">Lipid metabolism</keyword>
<dbReference type="VEuPathDB" id="FungiDB:PV07_07542"/>
<dbReference type="AlphaFoldDB" id="A0A0D1ZIN7"/>
<dbReference type="GO" id="GO:0019369">
    <property type="term" value="P:arachidonate metabolic process"/>
    <property type="evidence" value="ECO:0007669"/>
    <property type="project" value="TreeGrafter"/>
</dbReference>
<dbReference type="PROSITE" id="PS50089">
    <property type="entry name" value="ZF_RING_2"/>
    <property type="match status" value="1"/>
</dbReference>
<keyword evidence="3 8" id="KW-0378">Hydrolase</keyword>
<evidence type="ECO:0000313" key="12">
    <source>
        <dbReference type="EMBL" id="KIW27841.1"/>
    </source>
</evidence>
<dbReference type="GeneID" id="27346736"/>
<evidence type="ECO:0000256" key="9">
    <source>
        <dbReference type="SAM" id="MobiDB-lite"/>
    </source>
</evidence>
<evidence type="ECO:0000256" key="1">
    <source>
        <dbReference type="ARBA" id="ARBA00022723"/>
    </source>
</evidence>
<keyword evidence="5 8" id="KW-0442">Lipid degradation</keyword>
<evidence type="ECO:0000256" key="6">
    <source>
        <dbReference type="ARBA" id="ARBA00023098"/>
    </source>
</evidence>
<feature type="short sequence motif" description="DGA/G" evidence="8">
    <location>
        <begin position="990"/>
        <end position="992"/>
    </location>
</feature>
<dbReference type="GO" id="GO:0047499">
    <property type="term" value="F:calcium-independent phospholipase A2 activity"/>
    <property type="evidence" value="ECO:0007669"/>
    <property type="project" value="TreeGrafter"/>
</dbReference>
<feature type="short sequence motif" description="GXSXG" evidence="8">
    <location>
        <begin position="818"/>
        <end position="822"/>
    </location>
</feature>
<dbReference type="InterPro" id="IPR017907">
    <property type="entry name" value="Znf_RING_CS"/>
</dbReference>
<dbReference type="STRING" id="569365.A0A0D1ZIN7"/>
<organism evidence="12 13">
    <name type="scientific">Cladophialophora immunda</name>
    <dbReference type="NCBI Taxonomy" id="569365"/>
    <lineage>
        <taxon>Eukaryota</taxon>
        <taxon>Fungi</taxon>
        <taxon>Dikarya</taxon>
        <taxon>Ascomycota</taxon>
        <taxon>Pezizomycotina</taxon>
        <taxon>Eurotiomycetes</taxon>
        <taxon>Chaetothyriomycetidae</taxon>
        <taxon>Chaetothyriales</taxon>
        <taxon>Herpotrichiellaceae</taxon>
        <taxon>Cladophialophora</taxon>
    </lineage>
</organism>
<feature type="region of interest" description="Disordered" evidence="9">
    <location>
        <begin position="1"/>
        <end position="22"/>
    </location>
</feature>
<dbReference type="CDD" id="cd07199">
    <property type="entry name" value="Pat17_PNPLA8_PNPLA9_like"/>
    <property type="match status" value="1"/>
</dbReference>
<evidence type="ECO:0000259" key="11">
    <source>
        <dbReference type="PROSITE" id="PS51635"/>
    </source>
</evidence>
<dbReference type="Gene3D" id="3.40.1090.10">
    <property type="entry name" value="Cytosolic phospholipase A2 catalytic domain"/>
    <property type="match status" value="1"/>
</dbReference>
<dbReference type="InterPro" id="IPR001841">
    <property type="entry name" value="Znf_RING"/>
</dbReference>
<name>A0A0D1ZIN7_9EURO</name>
<evidence type="ECO:0000256" key="8">
    <source>
        <dbReference type="PROSITE-ProRule" id="PRU01161"/>
    </source>
</evidence>
<dbReference type="PANTHER" id="PTHR24185">
    <property type="entry name" value="CALCIUM-INDEPENDENT PHOSPHOLIPASE A2-GAMMA"/>
    <property type="match status" value="1"/>
</dbReference>
<reference evidence="12 13" key="1">
    <citation type="submission" date="2015-01" db="EMBL/GenBank/DDBJ databases">
        <title>The Genome Sequence of Cladophialophora immunda CBS83496.</title>
        <authorList>
            <consortium name="The Broad Institute Genomics Platform"/>
            <person name="Cuomo C."/>
            <person name="de Hoog S."/>
            <person name="Gorbushina A."/>
            <person name="Stielow B."/>
            <person name="Teixiera M."/>
            <person name="Abouelleil A."/>
            <person name="Chapman S.B."/>
            <person name="Priest M."/>
            <person name="Young S.K."/>
            <person name="Wortman J."/>
            <person name="Nusbaum C."/>
            <person name="Birren B."/>
        </authorList>
    </citation>
    <scope>NUCLEOTIDE SEQUENCE [LARGE SCALE GENOMIC DNA]</scope>
    <source>
        <strain evidence="12 13">CBS 83496</strain>
    </source>
</reference>
<dbReference type="SUPFAM" id="SSF52151">
    <property type="entry name" value="FabD/lysophospholipase-like"/>
    <property type="match status" value="1"/>
</dbReference>
<dbReference type="InterPro" id="IPR002641">
    <property type="entry name" value="PNPLA_dom"/>
</dbReference>
<evidence type="ECO:0000256" key="7">
    <source>
        <dbReference type="PROSITE-ProRule" id="PRU00175"/>
    </source>
</evidence>
<evidence type="ECO:0000313" key="13">
    <source>
        <dbReference type="Proteomes" id="UP000054466"/>
    </source>
</evidence>
<accession>A0A0D1ZIN7</accession>
<dbReference type="Proteomes" id="UP000054466">
    <property type="component" value="Unassembled WGS sequence"/>
</dbReference>
<dbReference type="OrthoDB" id="194358at2759"/>
<feature type="domain" description="RING-type" evidence="10">
    <location>
        <begin position="711"/>
        <end position="757"/>
    </location>
</feature>
<dbReference type="PANTHER" id="PTHR24185:SF1">
    <property type="entry name" value="CALCIUM-INDEPENDENT PHOSPHOLIPASE A2-GAMMA"/>
    <property type="match status" value="1"/>
</dbReference>
<keyword evidence="2 7" id="KW-0863">Zinc-finger</keyword>
<dbReference type="Pfam" id="PF01734">
    <property type="entry name" value="Patatin"/>
    <property type="match status" value="1"/>
</dbReference>
<feature type="short sequence motif" description="GXGXXG" evidence="8">
    <location>
        <begin position="784"/>
        <end position="789"/>
    </location>
</feature>
<evidence type="ECO:0000256" key="3">
    <source>
        <dbReference type="ARBA" id="ARBA00022801"/>
    </source>
</evidence>
<keyword evidence="1" id="KW-0479">Metal-binding</keyword>
<feature type="active site" description="Proton acceptor" evidence="8">
    <location>
        <position position="990"/>
    </location>
</feature>
<dbReference type="SMART" id="SM00184">
    <property type="entry name" value="RING"/>
    <property type="match status" value="1"/>
</dbReference>
<feature type="domain" description="PNPLA" evidence="11">
    <location>
        <begin position="780"/>
        <end position="1003"/>
    </location>
</feature>
<dbReference type="EMBL" id="KN847043">
    <property type="protein sequence ID" value="KIW27841.1"/>
    <property type="molecule type" value="Genomic_DNA"/>
</dbReference>
<dbReference type="HOGENOM" id="CLU_003059_2_1_1"/>
<keyword evidence="4" id="KW-0862">Zinc</keyword>
<feature type="active site" description="Nucleophile" evidence="8">
    <location>
        <position position="820"/>
    </location>
</feature>
<proteinExistence type="predicted"/>
<dbReference type="GO" id="GO:0016020">
    <property type="term" value="C:membrane"/>
    <property type="evidence" value="ECO:0007669"/>
    <property type="project" value="TreeGrafter"/>
</dbReference>
<evidence type="ECO:0000259" key="10">
    <source>
        <dbReference type="PROSITE" id="PS50089"/>
    </source>
</evidence>
<dbReference type="PROSITE" id="PS51635">
    <property type="entry name" value="PNPLA"/>
    <property type="match status" value="1"/>
</dbReference>
<dbReference type="PROSITE" id="PS00518">
    <property type="entry name" value="ZF_RING_1"/>
    <property type="match status" value="1"/>
</dbReference>
<evidence type="ECO:0000256" key="2">
    <source>
        <dbReference type="ARBA" id="ARBA00022771"/>
    </source>
</evidence>
<evidence type="ECO:0008006" key="14">
    <source>
        <dbReference type="Google" id="ProtNLM"/>
    </source>
</evidence>
<dbReference type="GO" id="GO:0008270">
    <property type="term" value="F:zinc ion binding"/>
    <property type="evidence" value="ECO:0007669"/>
    <property type="project" value="UniProtKB-KW"/>
</dbReference>
<dbReference type="GO" id="GO:0046486">
    <property type="term" value="P:glycerolipid metabolic process"/>
    <property type="evidence" value="ECO:0007669"/>
    <property type="project" value="UniProtKB-ARBA"/>
</dbReference>
<dbReference type="RefSeq" id="XP_016248057.1">
    <property type="nucleotide sequence ID" value="XM_016394638.1"/>
</dbReference>